<proteinExistence type="predicted"/>
<feature type="compositionally biased region" description="Low complexity" evidence="1">
    <location>
        <begin position="278"/>
        <end position="293"/>
    </location>
</feature>
<feature type="region of interest" description="Disordered" evidence="1">
    <location>
        <begin position="91"/>
        <end position="136"/>
    </location>
</feature>
<feature type="compositionally biased region" description="Basic and acidic residues" evidence="1">
    <location>
        <begin position="248"/>
        <end position="257"/>
    </location>
</feature>
<evidence type="ECO:0000256" key="1">
    <source>
        <dbReference type="SAM" id="MobiDB-lite"/>
    </source>
</evidence>
<evidence type="ECO:0008006" key="4">
    <source>
        <dbReference type="Google" id="ProtNLM"/>
    </source>
</evidence>
<reference evidence="2 3" key="1">
    <citation type="submission" date="2020-10" db="EMBL/GenBank/DDBJ databases">
        <title>Sequencing the genomes of 1000 actinobacteria strains.</title>
        <authorList>
            <person name="Klenk H.-P."/>
        </authorList>
    </citation>
    <scope>NUCLEOTIDE SEQUENCE [LARGE SCALE GENOMIC DNA]</scope>
    <source>
        <strain evidence="2 3">DSM 43748</strain>
    </source>
</reference>
<accession>A0ABR9KSE9</accession>
<organism evidence="2 3">
    <name type="scientific">Nonomuraea africana</name>
    <dbReference type="NCBI Taxonomy" id="46171"/>
    <lineage>
        <taxon>Bacteria</taxon>
        <taxon>Bacillati</taxon>
        <taxon>Actinomycetota</taxon>
        <taxon>Actinomycetes</taxon>
        <taxon>Streptosporangiales</taxon>
        <taxon>Streptosporangiaceae</taxon>
        <taxon>Nonomuraea</taxon>
    </lineage>
</organism>
<dbReference type="EMBL" id="JADBEF010000001">
    <property type="protein sequence ID" value="MBE1564641.1"/>
    <property type="molecule type" value="Genomic_DNA"/>
</dbReference>
<sequence length="293" mass="31295">MAQLAELLLLFRVASLPALALGALLGQVRAVSAPVPDGPVHRRVEIDQVRADRVQERPVVARHDHHSRHAAELLLYEHRGGIVQVVGGLVQQQRGGPSDQQRRQGEPPALPARQRRKRAPVRHAPQAEPAEDDLCAPVGVPGVALLRLVEPGPVRFEQSGVVRGLGERPGEPVELGQVRTGLSQGVVEHVSDRGVAGERRLLMQEAQVGGPHDGAGVRLVHSGQQPQQGGLARTVLADQPDPVAGCGGERDAVEHAPRAQRPYEIAGEQRVTHRRAPRSPAAARRTAPASAPP</sequence>
<protein>
    <recommendedName>
        <fullName evidence="4">Secreted protein</fullName>
    </recommendedName>
</protein>
<comment type="caution">
    <text evidence="2">The sequence shown here is derived from an EMBL/GenBank/DDBJ whole genome shotgun (WGS) entry which is preliminary data.</text>
</comment>
<feature type="region of interest" description="Disordered" evidence="1">
    <location>
        <begin position="243"/>
        <end position="293"/>
    </location>
</feature>
<evidence type="ECO:0000313" key="2">
    <source>
        <dbReference type="EMBL" id="MBE1564641.1"/>
    </source>
</evidence>
<evidence type="ECO:0000313" key="3">
    <source>
        <dbReference type="Proteomes" id="UP000661607"/>
    </source>
</evidence>
<keyword evidence="3" id="KW-1185">Reference proteome</keyword>
<gene>
    <name evidence="2" type="ORF">H4W81_007420</name>
</gene>
<dbReference type="Proteomes" id="UP000661607">
    <property type="component" value="Unassembled WGS sequence"/>
</dbReference>
<name>A0ABR9KSE9_9ACTN</name>